<evidence type="ECO:0000313" key="4">
    <source>
        <dbReference type="EMBL" id="KAA8582732.1"/>
    </source>
</evidence>
<dbReference type="SUPFAM" id="SSF48726">
    <property type="entry name" value="Immunoglobulin"/>
    <property type="match status" value="1"/>
</dbReference>
<feature type="transmembrane region" description="Helical" evidence="2">
    <location>
        <begin position="265"/>
        <end position="290"/>
    </location>
</feature>
<dbReference type="Proteomes" id="UP000327493">
    <property type="component" value="Chromosome 19"/>
</dbReference>
<dbReference type="InterPro" id="IPR013106">
    <property type="entry name" value="Ig_V-set"/>
</dbReference>
<protein>
    <recommendedName>
        <fullName evidence="3">Ig-like domain-containing protein</fullName>
    </recommendedName>
</protein>
<keyword evidence="2" id="KW-0472">Membrane</keyword>
<accession>A0A5J5CLF2</accession>
<evidence type="ECO:0000256" key="1">
    <source>
        <dbReference type="SAM" id="MobiDB-lite"/>
    </source>
</evidence>
<dbReference type="InterPro" id="IPR013783">
    <property type="entry name" value="Ig-like_fold"/>
</dbReference>
<dbReference type="PROSITE" id="PS50835">
    <property type="entry name" value="IG_LIKE"/>
    <property type="match status" value="1"/>
</dbReference>
<gene>
    <name evidence="4" type="ORF">FQN60_006403</name>
</gene>
<organism evidence="4 5">
    <name type="scientific">Etheostoma spectabile</name>
    <name type="common">orangethroat darter</name>
    <dbReference type="NCBI Taxonomy" id="54343"/>
    <lineage>
        <taxon>Eukaryota</taxon>
        <taxon>Metazoa</taxon>
        <taxon>Chordata</taxon>
        <taxon>Craniata</taxon>
        <taxon>Vertebrata</taxon>
        <taxon>Euteleostomi</taxon>
        <taxon>Actinopterygii</taxon>
        <taxon>Neopterygii</taxon>
        <taxon>Teleostei</taxon>
        <taxon>Neoteleostei</taxon>
        <taxon>Acanthomorphata</taxon>
        <taxon>Eupercaria</taxon>
        <taxon>Perciformes</taxon>
        <taxon>Percoidei</taxon>
        <taxon>Percidae</taxon>
        <taxon>Etheostomatinae</taxon>
        <taxon>Etheostoma</taxon>
    </lineage>
</organism>
<feature type="domain" description="Ig-like" evidence="3">
    <location>
        <begin position="56"/>
        <end position="165"/>
    </location>
</feature>
<keyword evidence="2" id="KW-0812">Transmembrane</keyword>
<dbReference type="InterPro" id="IPR007110">
    <property type="entry name" value="Ig-like_dom"/>
</dbReference>
<keyword evidence="2" id="KW-1133">Transmembrane helix</keyword>
<dbReference type="SMART" id="SM00409">
    <property type="entry name" value="IG"/>
    <property type="match status" value="1"/>
</dbReference>
<evidence type="ECO:0000256" key="2">
    <source>
        <dbReference type="SAM" id="Phobius"/>
    </source>
</evidence>
<dbReference type="InterPro" id="IPR003599">
    <property type="entry name" value="Ig_sub"/>
</dbReference>
<dbReference type="InterPro" id="IPR036179">
    <property type="entry name" value="Ig-like_dom_sf"/>
</dbReference>
<feature type="transmembrane region" description="Helical" evidence="2">
    <location>
        <begin position="187"/>
        <end position="207"/>
    </location>
</feature>
<sequence length="338" mass="37276">MGMAQHTELVAHRERDVWKPSEDYKDRINESAVLAFSRMEYTDTGLYELTCGVRFQRFQLQVVLASEVFATEGGNAILPCYITGEHEVIKWSRGREIVLEVNLSSGETKYGPGFNKRMSLSPDGKKKRNWALILEPVLPEDGGDYFCSFHQNGAEEGRGDPPAVRMRTSESVPQETAMQHWAVFGKVAVAIGSIIPLILLILLVWWVKSRHSDASPPQANGCSPFQKKSEASYCGLLSFQFPLLWIRLNEGSPTQPATEEKMGTWTIGAIVGLLVFLTVGPLGFGCGWWVKSSRSNASSGPRGGGSQTDTRMQELDLEQQPFTGPQSNGGLLRVHGNG</sequence>
<feature type="compositionally biased region" description="Polar residues" evidence="1">
    <location>
        <begin position="320"/>
        <end position="329"/>
    </location>
</feature>
<name>A0A5J5CLF2_9PERO</name>
<dbReference type="Pfam" id="PF07686">
    <property type="entry name" value="V-set"/>
    <property type="match status" value="1"/>
</dbReference>
<dbReference type="Gene3D" id="2.60.40.10">
    <property type="entry name" value="Immunoglobulins"/>
    <property type="match status" value="1"/>
</dbReference>
<keyword evidence="5" id="KW-1185">Reference proteome</keyword>
<dbReference type="AlphaFoldDB" id="A0A5J5CLF2"/>
<reference evidence="4 5" key="1">
    <citation type="submission" date="2019-08" db="EMBL/GenBank/DDBJ databases">
        <title>A chromosome-level genome assembly, high-density linkage maps, and genome scans reveal the genomic architecture of hybrid incompatibilities underlying speciation via character displacement in darters (Percidae: Etheostominae).</title>
        <authorList>
            <person name="Moran R.L."/>
            <person name="Catchen J.M."/>
            <person name="Fuller R.C."/>
        </authorList>
    </citation>
    <scope>NUCLEOTIDE SEQUENCE [LARGE SCALE GENOMIC DNA]</scope>
    <source>
        <strain evidence="4">EspeVRDwgs_2016</strain>
        <tissue evidence="4">Muscle</tissue>
    </source>
</reference>
<proteinExistence type="predicted"/>
<evidence type="ECO:0000313" key="5">
    <source>
        <dbReference type="Proteomes" id="UP000327493"/>
    </source>
</evidence>
<dbReference type="EMBL" id="VOFY01000019">
    <property type="protein sequence ID" value="KAA8582732.1"/>
    <property type="molecule type" value="Genomic_DNA"/>
</dbReference>
<comment type="caution">
    <text evidence="4">The sequence shown here is derived from an EMBL/GenBank/DDBJ whole genome shotgun (WGS) entry which is preliminary data.</text>
</comment>
<feature type="region of interest" description="Disordered" evidence="1">
    <location>
        <begin position="317"/>
        <end position="338"/>
    </location>
</feature>
<evidence type="ECO:0000259" key="3">
    <source>
        <dbReference type="PROSITE" id="PS50835"/>
    </source>
</evidence>